<reference evidence="6 7" key="1">
    <citation type="submission" date="2018-09" db="EMBL/GenBank/DDBJ databases">
        <authorList>
            <person name="Grouzdev D.S."/>
            <person name="Krutkina M.S."/>
        </authorList>
    </citation>
    <scope>NUCLEOTIDE SEQUENCE [LARGE SCALE GENOMIC DNA]</scope>
    <source>
        <strain evidence="6 7">RmlP001</strain>
    </source>
</reference>
<name>A0A4Q2R6A6_9HYPH</name>
<dbReference type="SUPFAM" id="SSF53822">
    <property type="entry name" value="Periplasmic binding protein-like I"/>
    <property type="match status" value="1"/>
</dbReference>
<comment type="caution">
    <text evidence="6">The sequence shown here is derived from an EMBL/GenBank/DDBJ whole genome shotgun (WGS) entry which is preliminary data.</text>
</comment>
<evidence type="ECO:0000259" key="5">
    <source>
        <dbReference type="Pfam" id="PF13458"/>
    </source>
</evidence>
<dbReference type="InterPro" id="IPR006311">
    <property type="entry name" value="TAT_signal"/>
</dbReference>
<dbReference type="PROSITE" id="PS51318">
    <property type="entry name" value="TAT"/>
    <property type="match status" value="1"/>
</dbReference>
<evidence type="ECO:0000256" key="3">
    <source>
        <dbReference type="ARBA" id="ARBA00022970"/>
    </source>
</evidence>
<dbReference type="Gene3D" id="3.40.50.2300">
    <property type="match status" value="2"/>
</dbReference>
<proteinExistence type="inferred from homology"/>
<feature type="domain" description="Leucine-binding protein" evidence="5">
    <location>
        <begin position="35"/>
        <end position="372"/>
    </location>
</feature>
<reference evidence="6 7" key="2">
    <citation type="submission" date="2019-02" db="EMBL/GenBank/DDBJ databases">
        <title>'Lichenibacterium ramalinii' gen. nov. sp. nov., 'Lichenibacterium minor' gen. nov. sp. nov.</title>
        <authorList>
            <person name="Pankratov T."/>
        </authorList>
    </citation>
    <scope>NUCLEOTIDE SEQUENCE [LARGE SCALE GENOMIC DNA]</scope>
    <source>
        <strain evidence="6 7">RmlP001</strain>
    </source>
</reference>
<evidence type="ECO:0000313" key="6">
    <source>
        <dbReference type="EMBL" id="RYB02106.1"/>
    </source>
</evidence>
<feature type="signal peptide" evidence="4">
    <location>
        <begin position="1"/>
        <end position="30"/>
    </location>
</feature>
<dbReference type="PANTHER" id="PTHR30483">
    <property type="entry name" value="LEUCINE-SPECIFIC-BINDING PROTEIN"/>
    <property type="match status" value="1"/>
</dbReference>
<dbReference type="Pfam" id="PF13458">
    <property type="entry name" value="Peripla_BP_6"/>
    <property type="match status" value="1"/>
</dbReference>
<dbReference type="PANTHER" id="PTHR30483:SF6">
    <property type="entry name" value="PERIPLASMIC BINDING PROTEIN OF ABC TRANSPORTER FOR NATURAL AMINO ACIDS"/>
    <property type="match status" value="1"/>
</dbReference>
<evidence type="ECO:0000256" key="1">
    <source>
        <dbReference type="ARBA" id="ARBA00010062"/>
    </source>
</evidence>
<dbReference type="GO" id="GO:0006865">
    <property type="term" value="P:amino acid transport"/>
    <property type="evidence" value="ECO:0007669"/>
    <property type="project" value="UniProtKB-KW"/>
</dbReference>
<dbReference type="RefSeq" id="WP_129221474.1">
    <property type="nucleotide sequence ID" value="NZ_QYBC01000023.1"/>
</dbReference>
<dbReference type="OrthoDB" id="9768099at2"/>
<dbReference type="EMBL" id="QYBC01000023">
    <property type="protein sequence ID" value="RYB02106.1"/>
    <property type="molecule type" value="Genomic_DNA"/>
</dbReference>
<evidence type="ECO:0000256" key="2">
    <source>
        <dbReference type="ARBA" id="ARBA00022729"/>
    </source>
</evidence>
<evidence type="ECO:0000256" key="4">
    <source>
        <dbReference type="SAM" id="SignalP"/>
    </source>
</evidence>
<dbReference type="InterPro" id="IPR028082">
    <property type="entry name" value="Peripla_BP_I"/>
</dbReference>
<keyword evidence="7" id="KW-1185">Reference proteome</keyword>
<dbReference type="InterPro" id="IPR028081">
    <property type="entry name" value="Leu-bd"/>
</dbReference>
<organism evidence="6 7">
    <name type="scientific">Lichenibacterium ramalinae</name>
    <dbReference type="NCBI Taxonomy" id="2316527"/>
    <lineage>
        <taxon>Bacteria</taxon>
        <taxon>Pseudomonadati</taxon>
        <taxon>Pseudomonadota</taxon>
        <taxon>Alphaproteobacteria</taxon>
        <taxon>Hyphomicrobiales</taxon>
        <taxon>Lichenihabitantaceae</taxon>
        <taxon>Lichenibacterium</taxon>
    </lineage>
</organism>
<sequence length="385" mass="40099">MNVTRRAVLRGAGLSMAGIAGLAPTRAAFAAGDATVRVGMVLPVTGPGADAGRFALGGAKLALDAVNKAGGVLGKPLELVTEDDQTTNPGAVLAFSKLASQPDIVAFLGSIRSTQNHAMAPDILKAAKPVCFGGTDPTLTHLGNPWLFRFRPNDTYSARVIADYGIGTLGKKKWAVVHSTDAFGTSGAKALTEALGKAGATVALDQGYANQSQDFTPVVLAIRQAGVEVIGSYFTFENDLGIFARQLRQLGVAVPWVGSPSITNVTALKLAGPALYGTFGVADYAEDASDASRAFSKLYRDAYKLEPDNQSSWTFDAVTVLARAINAAGKTEPGAIREALLAVKGVPGAEGTYSFDGNGDGLHGYNVVRNDKGKMSFAKRVDFQD</sequence>
<comment type="similarity">
    <text evidence="1">Belongs to the leucine-binding protein family.</text>
</comment>
<dbReference type="AlphaFoldDB" id="A0A4Q2R6A6"/>
<feature type="chain" id="PRO_5020548764" evidence="4">
    <location>
        <begin position="31"/>
        <end position="385"/>
    </location>
</feature>
<keyword evidence="3" id="KW-0029">Amino-acid transport</keyword>
<keyword evidence="2 4" id="KW-0732">Signal</keyword>
<dbReference type="Proteomes" id="UP000289411">
    <property type="component" value="Unassembled WGS sequence"/>
</dbReference>
<protein>
    <submittedName>
        <fullName evidence="6">Amino acid ABC transporter substrate-binding protein</fullName>
    </submittedName>
</protein>
<accession>A0A4Q2R6A6</accession>
<keyword evidence="3" id="KW-0813">Transport</keyword>
<evidence type="ECO:0000313" key="7">
    <source>
        <dbReference type="Proteomes" id="UP000289411"/>
    </source>
</evidence>
<gene>
    <name evidence="6" type="ORF">D3272_22555</name>
</gene>
<dbReference type="InterPro" id="IPR051010">
    <property type="entry name" value="BCAA_transport"/>
</dbReference>